<dbReference type="PANTHER" id="PTHR10996">
    <property type="entry name" value="2-HYDROXYACID DEHYDROGENASE-RELATED"/>
    <property type="match status" value="1"/>
</dbReference>
<dbReference type="GO" id="GO:0030267">
    <property type="term" value="F:glyoxylate reductase (NADPH) activity"/>
    <property type="evidence" value="ECO:0007669"/>
    <property type="project" value="TreeGrafter"/>
</dbReference>
<evidence type="ECO:0000259" key="6">
    <source>
        <dbReference type="Pfam" id="PF02826"/>
    </source>
</evidence>
<dbReference type="FunFam" id="3.40.50.720:FF:000213">
    <property type="entry name" value="Putative 2-hydroxyacid dehydrogenase"/>
    <property type="match status" value="1"/>
</dbReference>
<comment type="similarity">
    <text evidence="4">Belongs to the D-isomer specific 2-hydroxyacid dehydrogenase family.</text>
</comment>
<dbReference type="Pfam" id="PF00389">
    <property type="entry name" value="2-Hacid_dh"/>
    <property type="match status" value="1"/>
</dbReference>
<dbReference type="SUPFAM" id="SSF51735">
    <property type="entry name" value="NAD(P)-binding Rossmann-fold domains"/>
    <property type="match status" value="1"/>
</dbReference>
<reference evidence="7 8" key="1">
    <citation type="submission" date="2020-04" db="EMBL/GenBank/DDBJ databases">
        <authorList>
            <person name="De Canck E."/>
        </authorList>
    </citation>
    <scope>NUCLEOTIDE SEQUENCE [LARGE SCALE GENOMIC DNA]</scope>
    <source>
        <strain evidence="7 8">LMG 3458</strain>
    </source>
</reference>
<dbReference type="Gene3D" id="3.40.50.720">
    <property type="entry name" value="NAD(P)-binding Rossmann-like Domain"/>
    <property type="match status" value="2"/>
</dbReference>
<dbReference type="AlphaFoldDB" id="A0A6S6ZYZ1"/>
<dbReference type="SUPFAM" id="SSF52283">
    <property type="entry name" value="Formate/glycerate dehydrogenase catalytic domain-like"/>
    <property type="match status" value="1"/>
</dbReference>
<evidence type="ECO:0000256" key="2">
    <source>
        <dbReference type="ARBA" id="ARBA00023002"/>
    </source>
</evidence>
<dbReference type="InterPro" id="IPR006139">
    <property type="entry name" value="D-isomer_2_OHA_DH_cat_dom"/>
</dbReference>
<dbReference type="PANTHER" id="PTHR10996:SF178">
    <property type="entry name" value="2-HYDROXYACID DEHYDROGENASE YGL185C-RELATED"/>
    <property type="match status" value="1"/>
</dbReference>
<evidence type="ECO:0000313" key="8">
    <source>
        <dbReference type="Proteomes" id="UP000494111"/>
    </source>
</evidence>
<name>A0A6S6ZYZ1_9BURK</name>
<feature type="domain" description="D-isomer specific 2-hydroxyacid dehydrogenase NAD-binding" evidence="6">
    <location>
        <begin position="117"/>
        <end position="289"/>
    </location>
</feature>
<dbReference type="GO" id="GO:0008873">
    <property type="term" value="F:gluconate 2-dehydrogenase activity"/>
    <property type="evidence" value="ECO:0007669"/>
    <property type="project" value="UniProtKB-EC"/>
</dbReference>
<accession>A0A6S6ZYZ1</accession>
<sequence length="324" mass="33430">MNGTPKNPNTDAGHAGPLHVLTRLPLDADWLAAVAPRYHVTPWAQADADVRARARAVVTNGSTGLSADELATLPALQLVASFGAGYEKIDLQAAQARQVRVCHAPDANGQVVADHALTLMLALARGIPALDRGVKAGGWETLRAARPGLRGKTLGIVGLGNIGHRLARLGAAVGMQVAYLRHEGTQGGDGYVPHGDAVSLAAASDVLALTCPGGPQTHHLVNASVLQALGPAGFLVNVSRGTVVDTDALIDALARGVIAGAALDVLETEPVVPQALRTMDQVILTPHLAGRSPETRIAQHAALASNLDGWFERGAPAHPVRLPA</sequence>
<evidence type="ECO:0000313" key="7">
    <source>
        <dbReference type="EMBL" id="CAB3703646.1"/>
    </source>
</evidence>
<keyword evidence="1" id="KW-0521">NADP</keyword>
<dbReference type="InterPro" id="IPR050223">
    <property type="entry name" value="D-isomer_2-hydroxyacid_DH"/>
</dbReference>
<evidence type="ECO:0000256" key="1">
    <source>
        <dbReference type="ARBA" id="ARBA00022857"/>
    </source>
</evidence>
<dbReference type="RefSeq" id="WP_175192123.1">
    <property type="nucleotide sequence ID" value="NZ_CADIJO010000008.1"/>
</dbReference>
<dbReference type="InterPro" id="IPR006140">
    <property type="entry name" value="D-isomer_DH_NAD-bd"/>
</dbReference>
<dbReference type="EMBL" id="CADIJO010000008">
    <property type="protein sequence ID" value="CAB3703646.1"/>
    <property type="molecule type" value="Genomic_DNA"/>
</dbReference>
<dbReference type="GO" id="GO:0051287">
    <property type="term" value="F:NAD binding"/>
    <property type="evidence" value="ECO:0007669"/>
    <property type="project" value="InterPro"/>
</dbReference>
<dbReference type="GO" id="GO:0016618">
    <property type="term" value="F:hydroxypyruvate reductase [NAD(P)H] activity"/>
    <property type="evidence" value="ECO:0007669"/>
    <property type="project" value="TreeGrafter"/>
</dbReference>
<keyword evidence="3" id="KW-0520">NAD</keyword>
<evidence type="ECO:0000259" key="5">
    <source>
        <dbReference type="Pfam" id="PF00389"/>
    </source>
</evidence>
<evidence type="ECO:0000256" key="3">
    <source>
        <dbReference type="ARBA" id="ARBA00023027"/>
    </source>
</evidence>
<dbReference type="EC" id="1.1.1.215" evidence="7"/>
<dbReference type="GO" id="GO:0005829">
    <property type="term" value="C:cytosol"/>
    <property type="evidence" value="ECO:0007669"/>
    <property type="project" value="TreeGrafter"/>
</dbReference>
<organism evidence="7 8">
    <name type="scientific">Achromobacter deleyi</name>
    <dbReference type="NCBI Taxonomy" id="1353891"/>
    <lineage>
        <taxon>Bacteria</taxon>
        <taxon>Pseudomonadati</taxon>
        <taxon>Pseudomonadota</taxon>
        <taxon>Betaproteobacteria</taxon>
        <taxon>Burkholderiales</taxon>
        <taxon>Alcaligenaceae</taxon>
        <taxon>Achromobacter</taxon>
    </lineage>
</organism>
<dbReference type="Pfam" id="PF02826">
    <property type="entry name" value="2-Hacid_dh_C"/>
    <property type="match status" value="1"/>
</dbReference>
<gene>
    <name evidence="7" type="ORF">LMG3458_02798</name>
</gene>
<evidence type="ECO:0000256" key="4">
    <source>
        <dbReference type="RuleBase" id="RU003719"/>
    </source>
</evidence>
<dbReference type="InterPro" id="IPR036291">
    <property type="entry name" value="NAD(P)-bd_dom_sf"/>
</dbReference>
<proteinExistence type="inferred from homology"/>
<dbReference type="Proteomes" id="UP000494111">
    <property type="component" value="Unassembled WGS sequence"/>
</dbReference>
<feature type="domain" description="D-isomer specific 2-hydroxyacid dehydrogenase catalytic" evidence="5">
    <location>
        <begin position="52"/>
        <end position="320"/>
    </location>
</feature>
<protein>
    <submittedName>
        <fullName evidence="7">2-ketogluconate reductase</fullName>
        <ecNumber evidence="7">1.1.1.215</ecNumber>
    </submittedName>
</protein>
<keyword evidence="2 4" id="KW-0560">Oxidoreductase</keyword>